<sequence>MGAHQRNRHGTMRPGISLGSGRRGNGSPAVVAIVAAAVVALVATGSPSAVASPPAPHTAGATDTGPATPGCPEIDSMPGLGTAQPRYRDPNVAVFVGGNWTVGGAKAEVEGQHVVLGDATFAREAANTKHFGIGVVGGGSGIVPPENDVILAVGGNVVMKTADQTISVGDREIGGRARIGGTVLPKATPFAAGMGTIAKVTASNGSRLITPYGGTVQTRLRAAAVEPWSGMLEAITTLSEDLAALAPTGSVSQGDWSKQGELRGDGTSVPQVFDVSAADLDRWEAFAFTNIPGDLANGFAPVVINVLGRSATLRHVAAVTINGAVMDNANVGAGASALMWNFPEARALAIAGAVSQTVGSILAPHADVTSDVSTNGRLYVGGDLTQNPGVGHEHHNYPWTGADETSCGPRTGRPRIPNRPSACGRWSWATGPGSSTAACRSPSRTRSTTAIRSRSSSPPTANRNPSASRVWHPATRSPSPRSSRRSTVCGGRSRRSRSPEPRCPGRAHRRGHRGRRHHADEHGHGRPERLRRPERLGRSGHDCLLQHREEARGSGGRPAGACHLRGLLHGQPRHASLPRRPARRDTRRRSRRAQPRRRRRVLRDPAHGPTRRLGAAVVHRGRRRARRRGAHPAGRPGHGHAHQLAPARPAPPQGRPHAGRRAPAPLGCVVRAAPGRRRRPRP</sequence>
<evidence type="ECO:0000313" key="4">
    <source>
        <dbReference type="Proteomes" id="UP000291758"/>
    </source>
</evidence>
<name>A0A4V0YE04_9MICO</name>
<dbReference type="Proteomes" id="UP000291758">
    <property type="component" value="Chromosome"/>
</dbReference>
<feature type="compositionally biased region" description="Basic residues" evidence="1">
    <location>
        <begin position="619"/>
        <end position="630"/>
    </location>
</feature>
<proteinExistence type="predicted"/>
<accession>A0A4V0YE04</accession>
<dbReference type="OrthoDB" id="4329128at2"/>
<organism evidence="3 4">
    <name type="scientific">Xylanimonas allomyrinae</name>
    <dbReference type="NCBI Taxonomy" id="2509459"/>
    <lineage>
        <taxon>Bacteria</taxon>
        <taxon>Bacillati</taxon>
        <taxon>Actinomycetota</taxon>
        <taxon>Actinomycetes</taxon>
        <taxon>Micrococcales</taxon>
        <taxon>Promicromonosporaceae</taxon>
        <taxon>Xylanimonas</taxon>
    </lineage>
</organism>
<feature type="compositionally biased region" description="Basic and acidic residues" evidence="1">
    <location>
        <begin position="518"/>
        <end position="537"/>
    </location>
</feature>
<dbReference type="EMBL" id="CP035495">
    <property type="protein sequence ID" value="QAY62521.1"/>
    <property type="molecule type" value="Genomic_DNA"/>
</dbReference>
<evidence type="ECO:0000313" key="3">
    <source>
        <dbReference type="EMBL" id="QAY62521.1"/>
    </source>
</evidence>
<dbReference type="InterPro" id="IPR026588">
    <property type="entry name" value="Choice_anch_A"/>
</dbReference>
<feature type="compositionally biased region" description="Low complexity" evidence="1">
    <location>
        <begin position="434"/>
        <end position="461"/>
    </location>
</feature>
<feature type="region of interest" description="Disordered" evidence="1">
    <location>
        <begin position="384"/>
        <end position="537"/>
    </location>
</feature>
<feature type="compositionally biased region" description="Low complexity" evidence="1">
    <location>
        <begin position="476"/>
        <end position="491"/>
    </location>
</feature>
<feature type="region of interest" description="Disordered" evidence="1">
    <location>
        <begin position="1"/>
        <end position="23"/>
    </location>
</feature>
<feature type="domain" description="Choice-of-anchor A" evidence="2">
    <location>
        <begin position="94"/>
        <end position="387"/>
    </location>
</feature>
<evidence type="ECO:0000259" key="2">
    <source>
        <dbReference type="Pfam" id="PF20597"/>
    </source>
</evidence>
<dbReference type="KEGG" id="xyl:ET495_03800"/>
<feature type="compositionally biased region" description="Basic residues" evidence="1">
    <location>
        <begin position="576"/>
        <end position="601"/>
    </location>
</feature>
<feature type="compositionally biased region" description="Basic residues" evidence="1">
    <location>
        <begin position="505"/>
        <end position="517"/>
    </location>
</feature>
<evidence type="ECO:0000256" key="1">
    <source>
        <dbReference type="SAM" id="MobiDB-lite"/>
    </source>
</evidence>
<feature type="region of interest" description="Disordered" evidence="1">
    <location>
        <begin position="550"/>
        <end position="682"/>
    </location>
</feature>
<dbReference type="Pfam" id="PF20597">
    <property type="entry name" value="pAdhesive_15"/>
    <property type="match status" value="1"/>
</dbReference>
<dbReference type="NCBIfam" id="TIGR04215">
    <property type="entry name" value="choice_anch_A"/>
    <property type="match status" value="1"/>
</dbReference>
<feature type="region of interest" description="Disordered" evidence="1">
    <location>
        <begin position="47"/>
        <end position="71"/>
    </location>
</feature>
<dbReference type="AlphaFoldDB" id="A0A4V0YE04"/>
<feature type="compositionally biased region" description="Basic residues" evidence="1">
    <location>
        <begin position="1"/>
        <end position="11"/>
    </location>
</feature>
<protein>
    <submittedName>
        <fullName evidence="3">Choice-of-anchor A family protein</fullName>
    </submittedName>
</protein>
<keyword evidence="4" id="KW-1185">Reference proteome</keyword>
<gene>
    <name evidence="3" type="ORF">ET495_03800</name>
</gene>
<reference evidence="3 4" key="1">
    <citation type="submission" date="2019-01" db="EMBL/GenBank/DDBJ databases">
        <title>Genome sequencing of strain 2JSPR-7.</title>
        <authorList>
            <person name="Heo J."/>
            <person name="Kim S.-J."/>
            <person name="Kim J.-S."/>
            <person name="Hong S.-B."/>
            <person name="Kwon S.-W."/>
        </authorList>
    </citation>
    <scope>NUCLEOTIDE SEQUENCE [LARGE SCALE GENOMIC DNA]</scope>
    <source>
        <strain evidence="3 4">2JSPR-7</strain>
    </source>
</reference>